<keyword evidence="6 8" id="KW-1133">Transmembrane helix</keyword>
<feature type="transmembrane region" description="Helical" evidence="8">
    <location>
        <begin position="89"/>
        <end position="110"/>
    </location>
</feature>
<evidence type="ECO:0000256" key="7">
    <source>
        <dbReference type="ARBA" id="ARBA00023136"/>
    </source>
</evidence>
<keyword evidence="3" id="KW-0328">Glycosyltransferase</keyword>
<dbReference type="GO" id="GO:0009103">
    <property type="term" value="P:lipopolysaccharide biosynthetic process"/>
    <property type="evidence" value="ECO:0007669"/>
    <property type="project" value="UniProtKB-ARBA"/>
</dbReference>
<keyword evidence="7 8" id="KW-0472">Membrane</keyword>
<dbReference type="GO" id="GO:0016763">
    <property type="term" value="F:pentosyltransferase activity"/>
    <property type="evidence" value="ECO:0007669"/>
    <property type="project" value="TreeGrafter"/>
</dbReference>
<gene>
    <name evidence="9" type="ORF">A3A93_00080</name>
</gene>
<dbReference type="PANTHER" id="PTHR33908:SF11">
    <property type="entry name" value="MEMBRANE PROTEIN"/>
    <property type="match status" value="1"/>
</dbReference>
<protein>
    <submittedName>
        <fullName evidence="9">Uncharacterized protein</fullName>
    </submittedName>
</protein>
<dbReference type="InterPro" id="IPR050297">
    <property type="entry name" value="LipidA_mod_glycosyltrf_83"/>
</dbReference>
<feature type="transmembrane region" description="Helical" evidence="8">
    <location>
        <begin position="267"/>
        <end position="283"/>
    </location>
</feature>
<feature type="transmembrane region" description="Helical" evidence="8">
    <location>
        <begin position="355"/>
        <end position="378"/>
    </location>
</feature>
<keyword evidence="5 8" id="KW-0812">Transmembrane</keyword>
<dbReference type="PANTHER" id="PTHR33908">
    <property type="entry name" value="MANNOSYLTRANSFERASE YKCB-RELATED"/>
    <property type="match status" value="1"/>
</dbReference>
<keyword evidence="2" id="KW-1003">Cell membrane</keyword>
<name>A0A1F7J0L5_9BACT</name>
<dbReference type="STRING" id="1802061.A3A93_00080"/>
<comment type="caution">
    <text evidence="9">The sequence shown here is derived from an EMBL/GenBank/DDBJ whole genome shotgun (WGS) entry which is preliminary data.</text>
</comment>
<dbReference type="GO" id="GO:0005886">
    <property type="term" value="C:plasma membrane"/>
    <property type="evidence" value="ECO:0007669"/>
    <property type="project" value="UniProtKB-SubCell"/>
</dbReference>
<reference evidence="9 10" key="1">
    <citation type="journal article" date="2016" name="Nat. Commun.">
        <title>Thousands of microbial genomes shed light on interconnected biogeochemical processes in an aquifer system.</title>
        <authorList>
            <person name="Anantharaman K."/>
            <person name="Brown C.T."/>
            <person name="Hug L.A."/>
            <person name="Sharon I."/>
            <person name="Castelle C.J."/>
            <person name="Probst A.J."/>
            <person name="Thomas B.C."/>
            <person name="Singh A."/>
            <person name="Wilkins M.J."/>
            <person name="Karaoz U."/>
            <person name="Brodie E.L."/>
            <person name="Williams K.H."/>
            <person name="Hubbard S.S."/>
            <person name="Banfield J.F."/>
        </authorList>
    </citation>
    <scope>NUCLEOTIDE SEQUENCE [LARGE SCALE GENOMIC DNA]</scope>
</reference>
<feature type="transmembrane region" description="Helical" evidence="8">
    <location>
        <begin position="225"/>
        <end position="246"/>
    </location>
</feature>
<comment type="subcellular location">
    <subcellularLocation>
        <location evidence="1">Cell membrane</location>
        <topology evidence="1">Multi-pass membrane protein</topology>
    </subcellularLocation>
</comment>
<evidence type="ECO:0000256" key="4">
    <source>
        <dbReference type="ARBA" id="ARBA00022679"/>
    </source>
</evidence>
<evidence type="ECO:0000256" key="3">
    <source>
        <dbReference type="ARBA" id="ARBA00022676"/>
    </source>
</evidence>
<feature type="transmembrane region" description="Helical" evidence="8">
    <location>
        <begin position="141"/>
        <end position="166"/>
    </location>
</feature>
<organism evidence="9 10">
    <name type="scientific">Candidatus Roizmanbacteria bacterium RIFCSPLOWO2_01_FULL_38_12</name>
    <dbReference type="NCBI Taxonomy" id="1802061"/>
    <lineage>
        <taxon>Bacteria</taxon>
        <taxon>Candidatus Roizmaniibacteriota</taxon>
    </lineage>
</organism>
<feature type="transmembrane region" description="Helical" evidence="8">
    <location>
        <begin position="187"/>
        <end position="213"/>
    </location>
</feature>
<feature type="transmembrane region" description="Helical" evidence="8">
    <location>
        <begin position="303"/>
        <end position="322"/>
    </location>
</feature>
<evidence type="ECO:0000256" key="2">
    <source>
        <dbReference type="ARBA" id="ARBA00022475"/>
    </source>
</evidence>
<evidence type="ECO:0000313" key="9">
    <source>
        <dbReference type="EMBL" id="OGK49149.1"/>
    </source>
</evidence>
<dbReference type="AlphaFoldDB" id="A0A1F7J0L5"/>
<evidence type="ECO:0000256" key="5">
    <source>
        <dbReference type="ARBA" id="ARBA00022692"/>
    </source>
</evidence>
<dbReference type="EMBL" id="MGAL01000005">
    <property type="protein sequence ID" value="OGK49149.1"/>
    <property type="molecule type" value="Genomic_DNA"/>
</dbReference>
<evidence type="ECO:0000256" key="6">
    <source>
        <dbReference type="ARBA" id="ARBA00022989"/>
    </source>
</evidence>
<feature type="transmembrane region" description="Helical" evidence="8">
    <location>
        <begin position="117"/>
        <end position="135"/>
    </location>
</feature>
<keyword evidence="4" id="KW-0808">Transferase</keyword>
<feature type="transmembrane region" description="Helical" evidence="8">
    <location>
        <begin position="65"/>
        <end position="83"/>
    </location>
</feature>
<feature type="transmembrane region" description="Helical" evidence="8">
    <location>
        <begin position="329"/>
        <end position="349"/>
    </location>
</feature>
<evidence type="ECO:0000256" key="8">
    <source>
        <dbReference type="SAM" id="Phobius"/>
    </source>
</evidence>
<evidence type="ECO:0000256" key="1">
    <source>
        <dbReference type="ARBA" id="ARBA00004651"/>
    </source>
</evidence>
<evidence type="ECO:0000313" key="10">
    <source>
        <dbReference type="Proteomes" id="UP000177141"/>
    </source>
</evidence>
<dbReference type="Proteomes" id="UP000177141">
    <property type="component" value="Unassembled WGS sequence"/>
</dbReference>
<sequence length="476" mass="56352">MIAYLYTKTPLIFFTQNLWRDEAFSYLLAIEPINRIISLTAKDFNPPLYYIVLHYWISIFGSSEIAIRSLSLIMFGLLIYVIYIICDEIFHLSIFGTILMLILFFINPFLTYYAFEARTYMMVTFFIALSYYALWSNRKKLYIFSITLALYTHYLAILILIAQILPSLINWKLKFFQKKFSSRYIDVYAMLSSIKSASIFITPVVLFFPWLVYMFMVHDFSDSSFWIIRPPSFDLWYIPFVLYTAYERVFGEYYHGGPGYFVYHTRLLILLYAILFLPLIIKFQTLKRTIRQRHHRLAYYRDLLLWAFLPPALLFILALITNPLYLPRYFIFSAPGLVLLLGLLILSLFQNKSDWIHLLMGGILLVTLVTMTHEFNLLNLKYRSKRLIAPLINEIKTQMNEGDYLYVRSELDYHLVKYYMGDKMAQVKIYQKVYDQLPGFVGKVIIPREDVVSSLPIFPNKVFILSYNSYEIVSAY</sequence>
<proteinExistence type="predicted"/>
<accession>A0A1F7J0L5</accession>